<dbReference type="Gene3D" id="3.40.50.1820">
    <property type="entry name" value="alpha/beta hydrolase"/>
    <property type="match status" value="1"/>
</dbReference>
<evidence type="ECO:0000313" key="2">
    <source>
        <dbReference type="Proteomes" id="UP000238350"/>
    </source>
</evidence>
<keyword evidence="2" id="KW-1185">Reference proteome</keyword>
<evidence type="ECO:0008006" key="3">
    <source>
        <dbReference type="Google" id="ProtNLM"/>
    </source>
</evidence>
<dbReference type="OrthoDB" id="2152248at2759"/>
<dbReference type="SUPFAM" id="SSF53474">
    <property type="entry name" value="alpha/beta-Hydrolases"/>
    <property type="match status" value="1"/>
</dbReference>
<dbReference type="InterPro" id="IPR029058">
    <property type="entry name" value="AB_hydrolase_fold"/>
</dbReference>
<dbReference type="Proteomes" id="UP000238350">
    <property type="component" value="Unassembled WGS sequence"/>
</dbReference>
<name>A0A2T0FDL2_9ASCO</name>
<organism evidence="1 2">
    <name type="scientific">Wickerhamiella sorbophila</name>
    <dbReference type="NCBI Taxonomy" id="45607"/>
    <lineage>
        <taxon>Eukaryota</taxon>
        <taxon>Fungi</taxon>
        <taxon>Dikarya</taxon>
        <taxon>Ascomycota</taxon>
        <taxon>Saccharomycotina</taxon>
        <taxon>Dipodascomycetes</taxon>
        <taxon>Dipodascales</taxon>
        <taxon>Trichomonascaceae</taxon>
        <taxon>Wickerhamiella</taxon>
    </lineage>
</organism>
<gene>
    <name evidence="1" type="ORF">B9G98_00649</name>
</gene>
<protein>
    <recommendedName>
        <fullName evidence="3">Acyl-protein thioesterase 1</fullName>
    </recommendedName>
</protein>
<proteinExistence type="predicted"/>
<comment type="caution">
    <text evidence="1">The sequence shown here is derived from an EMBL/GenBank/DDBJ whole genome shotgun (WGS) entry which is preliminary data.</text>
</comment>
<sequence>MPSLKLRDGVDAVEPKKFVIGGLVVYTYAGELDPSKPLSFVVVAHPRCLDYKYAEVLCREIVHAVPNAICATFDLPNHGTRTVSKLSNEDWKEGNPTHAQNMLSVIDQAAAEVEMVAEYLPSYIGVLAQAVSNKTAVPLVTGVSLGGHISWKVGVGRFGASGNNYIKGIAPIIGCPDTLQMLKDRYAIQVTGGSDFPTLPPNAYQDRVDLIGKPFPVLALCGADDTLVPASYTEQWAKEGTLAANQIVYVQPKTGHECTPEMIDMLCDWINGLANRNQ</sequence>
<dbReference type="STRING" id="45607.A0A2T0FDL2"/>
<reference evidence="1 2" key="1">
    <citation type="submission" date="2017-04" db="EMBL/GenBank/DDBJ databases">
        <title>Genome sequencing of [Candida] sorbophila.</title>
        <authorList>
            <person name="Ahn J.O."/>
        </authorList>
    </citation>
    <scope>NUCLEOTIDE SEQUENCE [LARGE SCALE GENOMIC DNA]</scope>
    <source>
        <strain evidence="1 2">DS02</strain>
    </source>
</reference>
<accession>A0A2T0FDL2</accession>
<evidence type="ECO:0000313" key="1">
    <source>
        <dbReference type="EMBL" id="PRT53029.1"/>
    </source>
</evidence>
<dbReference type="EMBL" id="NDIQ01000001">
    <property type="protein sequence ID" value="PRT53029.1"/>
    <property type="molecule type" value="Genomic_DNA"/>
</dbReference>
<dbReference type="RefSeq" id="XP_024662975.1">
    <property type="nucleotide sequence ID" value="XM_024807207.1"/>
</dbReference>
<dbReference type="AlphaFoldDB" id="A0A2T0FDL2"/>
<dbReference type="GeneID" id="36514398"/>